<dbReference type="EMBL" id="CP030840">
    <property type="protein sequence ID" value="AXC11884.1"/>
    <property type="molecule type" value="Genomic_DNA"/>
</dbReference>
<organism evidence="1 2">
    <name type="scientific">Acidisarcina polymorpha</name>
    <dbReference type="NCBI Taxonomy" id="2211140"/>
    <lineage>
        <taxon>Bacteria</taxon>
        <taxon>Pseudomonadati</taxon>
        <taxon>Acidobacteriota</taxon>
        <taxon>Terriglobia</taxon>
        <taxon>Terriglobales</taxon>
        <taxon>Acidobacteriaceae</taxon>
        <taxon>Acidisarcina</taxon>
    </lineage>
</organism>
<name>A0A2Z5FZC2_9BACT</name>
<proteinExistence type="predicted"/>
<dbReference type="OrthoDB" id="120233at2"/>
<evidence type="ECO:0000313" key="2">
    <source>
        <dbReference type="Proteomes" id="UP000253606"/>
    </source>
</evidence>
<dbReference type="KEGG" id="abas:ACPOL_2564"/>
<accession>A0A2Z5FZC2</accession>
<protein>
    <recommendedName>
        <fullName evidence="3">SnoaL-like domain-containing protein</fullName>
    </recommendedName>
</protein>
<dbReference type="Proteomes" id="UP000253606">
    <property type="component" value="Chromosome"/>
</dbReference>
<evidence type="ECO:0008006" key="3">
    <source>
        <dbReference type="Google" id="ProtNLM"/>
    </source>
</evidence>
<keyword evidence="2" id="KW-1185">Reference proteome</keyword>
<reference evidence="1 2" key="1">
    <citation type="journal article" date="2018" name="Front. Microbiol.">
        <title>Hydrolytic Capabilities as a Key to Environmental Success: Chitinolytic and Cellulolytic Acidobacteria From Acidic Sub-arctic Soils and Boreal Peatlands.</title>
        <authorList>
            <person name="Belova S.E."/>
            <person name="Ravin N.V."/>
            <person name="Pankratov T.A."/>
            <person name="Rakitin A.L."/>
            <person name="Ivanova A.A."/>
            <person name="Beletsky A.V."/>
            <person name="Mardanov A.V."/>
            <person name="Sinninghe Damste J.S."/>
            <person name="Dedysh S.N."/>
        </authorList>
    </citation>
    <scope>NUCLEOTIDE SEQUENCE [LARGE SCALE GENOMIC DNA]</scope>
    <source>
        <strain evidence="1 2">SBC82</strain>
    </source>
</reference>
<sequence length="132" mass="15214">MSNNIVRKFFQNYNLIRDGGFDLFRKEQSKLFSPDLLTLASDKRGNLTYYGIDGFFEGMVAWSKHFFVNGESAHEFLKETDTHVLVRMHGDLALAEPINESTVSKANGHDWTQEFELLDGLITKVEVRLSFY</sequence>
<dbReference type="AlphaFoldDB" id="A0A2Z5FZC2"/>
<gene>
    <name evidence="1" type="ORF">ACPOL_2564</name>
</gene>
<dbReference type="RefSeq" id="WP_114207241.1">
    <property type="nucleotide sequence ID" value="NZ_CP030840.1"/>
</dbReference>
<evidence type="ECO:0000313" key="1">
    <source>
        <dbReference type="EMBL" id="AXC11884.1"/>
    </source>
</evidence>